<protein>
    <submittedName>
        <fullName evidence="1">Uncharacterized protein</fullName>
    </submittedName>
</protein>
<name>A0AAD6UXD5_9AGAR</name>
<organism evidence="1 2">
    <name type="scientific">Mycena pura</name>
    <dbReference type="NCBI Taxonomy" id="153505"/>
    <lineage>
        <taxon>Eukaryota</taxon>
        <taxon>Fungi</taxon>
        <taxon>Dikarya</taxon>
        <taxon>Basidiomycota</taxon>
        <taxon>Agaricomycotina</taxon>
        <taxon>Agaricomycetes</taxon>
        <taxon>Agaricomycetidae</taxon>
        <taxon>Agaricales</taxon>
        <taxon>Marasmiineae</taxon>
        <taxon>Mycenaceae</taxon>
        <taxon>Mycena</taxon>
    </lineage>
</organism>
<gene>
    <name evidence="1" type="ORF">GGX14DRAFT_403624</name>
</gene>
<sequence length="307" mass="34506">MSGLSRGCWAFQRDIKDSDLEDHWQREYDLHRDLTKQRATLDEQIHNKPGTSSTSEINQSIISGEAFRSEEIGGQWVWTVRADWVLHFKITGYAACRPYGFMGFIERLFFEFPAKMPRLQDGGHLPHNSAYLSQHRPRLPLHPLPLAAAADVNVKTGAKFAKKNKGWSRVRVNPAGFRVGSARVRVRVPILIDPKPFGYNTGDKPSRHASADVIRSIRTTRGQPVDPRVWVRVFRVRVRVDCFIPGPGPVTIPRALTMFPQYVARAAPRAEHMRATSAARQRCHECGNVVTGGDGVIPAVGFRLRGP</sequence>
<dbReference type="Proteomes" id="UP001219525">
    <property type="component" value="Unassembled WGS sequence"/>
</dbReference>
<accession>A0AAD6UXD5</accession>
<comment type="caution">
    <text evidence="1">The sequence shown here is derived from an EMBL/GenBank/DDBJ whole genome shotgun (WGS) entry which is preliminary data.</text>
</comment>
<reference evidence="1" key="1">
    <citation type="submission" date="2023-03" db="EMBL/GenBank/DDBJ databases">
        <title>Massive genome expansion in bonnet fungi (Mycena s.s.) driven by repeated elements and novel gene families across ecological guilds.</title>
        <authorList>
            <consortium name="Lawrence Berkeley National Laboratory"/>
            <person name="Harder C.B."/>
            <person name="Miyauchi S."/>
            <person name="Viragh M."/>
            <person name="Kuo A."/>
            <person name="Thoen E."/>
            <person name="Andreopoulos B."/>
            <person name="Lu D."/>
            <person name="Skrede I."/>
            <person name="Drula E."/>
            <person name="Henrissat B."/>
            <person name="Morin E."/>
            <person name="Kohler A."/>
            <person name="Barry K."/>
            <person name="LaButti K."/>
            <person name="Morin E."/>
            <person name="Salamov A."/>
            <person name="Lipzen A."/>
            <person name="Mereny Z."/>
            <person name="Hegedus B."/>
            <person name="Baldrian P."/>
            <person name="Stursova M."/>
            <person name="Weitz H."/>
            <person name="Taylor A."/>
            <person name="Grigoriev I.V."/>
            <person name="Nagy L.G."/>
            <person name="Martin F."/>
            <person name="Kauserud H."/>
        </authorList>
    </citation>
    <scope>NUCLEOTIDE SEQUENCE</scope>
    <source>
        <strain evidence="1">9144</strain>
    </source>
</reference>
<keyword evidence="2" id="KW-1185">Reference proteome</keyword>
<evidence type="ECO:0000313" key="1">
    <source>
        <dbReference type="EMBL" id="KAJ7195892.1"/>
    </source>
</evidence>
<proteinExistence type="predicted"/>
<dbReference type="EMBL" id="JARJCW010000087">
    <property type="protein sequence ID" value="KAJ7195892.1"/>
    <property type="molecule type" value="Genomic_DNA"/>
</dbReference>
<dbReference type="AlphaFoldDB" id="A0AAD6UXD5"/>
<evidence type="ECO:0000313" key="2">
    <source>
        <dbReference type="Proteomes" id="UP001219525"/>
    </source>
</evidence>